<dbReference type="GO" id="GO:0000155">
    <property type="term" value="F:phosphorelay sensor kinase activity"/>
    <property type="evidence" value="ECO:0007669"/>
    <property type="project" value="InterPro"/>
</dbReference>
<dbReference type="Gene3D" id="3.30.565.10">
    <property type="entry name" value="Histidine kinase-like ATPase, C-terminal domain"/>
    <property type="match status" value="1"/>
</dbReference>
<dbReference type="SUPFAM" id="SSF50969">
    <property type="entry name" value="YVTN repeat-like/Quinoprotein amine dehydrogenase"/>
    <property type="match status" value="1"/>
</dbReference>
<evidence type="ECO:0000256" key="4">
    <source>
        <dbReference type="ARBA" id="ARBA00022679"/>
    </source>
</evidence>
<evidence type="ECO:0000256" key="7">
    <source>
        <dbReference type="ARBA" id="ARBA00022840"/>
    </source>
</evidence>
<dbReference type="SUPFAM" id="SSF46689">
    <property type="entry name" value="Homeodomain-like"/>
    <property type="match status" value="1"/>
</dbReference>
<dbReference type="SUPFAM" id="SSF52172">
    <property type="entry name" value="CheY-like"/>
    <property type="match status" value="1"/>
</dbReference>
<accession>A0AAP2DIB9</accession>
<keyword evidence="6" id="KW-0418">Kinase</keyword>
<dbReference type="FunFam" id="2.60.40.10:FF:000791">
    <property type="entry name" value="Two-component system sensor histidine kinase/response regulator"/>
    <property type="match status" value="1"/>
</dbReference>
<evidence type="ECO:0000313" key="16">
    <source>
        <dbReference type="EMBL" id="MBT1689907.1"/>
    </source>
</evidence>
<dbReference type="Pfam" id="PF12833">
    <property type="entry name" value="HTH_18"/>
    <property type="match status" value="1"/>
</dbReference>
<evidence type="ECO:0000256" key="9">
    <source>
        <dbReference type="ARBA" id="ARBA00023015"/>
    </source>
</evidence>
<dbReference type="InterPro" id="IPR011123">
    <property type="entry name" value="Y_Y_Y"/>
</dbReference>
<dbReference type="Pfam" id="PF07494">
    <property type="entry name" value="Reg_prop"/>
    <property type="match status" value="8"/>
</dbReference>
<dbReference type="FunFam" id="1.10.287.130:FF:000034">
    <property type="entry name" value="Two-component system sensor histidine kinase/response regulator"/>
    <property type="match status" value="1"/>
</dbReference>
<dbReference type="PANTHER" id="PTHR43547">
    <property type="entry name" value="TWO-COMPONENT HISTIDINE KINASE"/>
    <property type="match status" value="1"/>
</dbReference>
<dbReference type="InterPro" id="IPR015943">
    <property type="entry name" value="WD40/YVTN_repeat-like_dom_sf"/>
</dbReference>
<dbReference type="InterPro" id="IPR036890">
    <property type="entry name" value="HATPase_C_sf"/>
</dbReference>
<dbReference type="PROSITE" id="PS50109">
    <property type="entry name" value="HIS_KIN"/>
    <property type="match status" value="1"/>
</dbReference>
<dbReference type="CDD" id="cd00082">
    <property type="entry name" value="HisKA"/>
    <property type="match status" value="1"/>
</dbReference>
<dbReference type="PRINTS" id="PR00344">
    <property type="entry name" value="BCTRLSENSOR"/>
</dbReference>
<keyword evidence="8" id="KW-0902">Two-component regulatory system</keyword>
<dbReference type="SMART" id="SM00342">
    <property type="entry name" value="HTH_ARAC"/>
    <property type="match status" value="1"/>
</dbReference>
<dbReference type="FunFam" id="3.40.50.2300:FF:000138">
    <property type="entry name" value="Two-component system sensor histidine kinase/response regulator"/>
    <property type="match status" value="1"/>
</dbReference>
<dbReference type="Gene3D" id="1.10.10.60">
    <property type="entry name" value="Homeodomain-like"/>
    <property type="match status" value="2"/>
</dbReference>
<comment type="catalytic activity">
    <reaction evidence="1">
        <text>ATP + protein L-histidine = ADP + protein N-phospho-L-histidine.</text>
        <dbReference type="EC" id="2.7.13.3"/>
    </reaction>
</comment>
<feature type="domain" description="Response regulatory" evidence="15">
    <location>
        <begin position="1097"/>
        <end position="1212"/>
    </location>
</feature>
<dbReference type="FunFam" id="3.30.565.10:FF:000037">
    <property type="entry name" value="Hybrid sensor histidine kinase/response regulator"/>
    <property type="match status" value="1"/>
</dbReference>
<dbReference type="InterPro" id="IPR004358">
    <property type="entry name" value="Sig_transdc_His_kin-like_C"/>
</dbReference>
<dbReference type="InterPro" id="IPR018062">
    <property type="entry name" value="HTH_AraC-typ_CS"/>
</dbReference>
<evidence type="ECO:0000313" key="17">
    <source>
        <dbReference type="Proteomes" id="UP001319180"/>
    </source>
</evidence>
<proteinExistence type="predicted"/>
<evidence type="ECO:0000256" key="1">
    <source>
        <dbReference type="ARBA" id="ARBA00000085"/>
    </source>
</evidence>
<dbReference type="InterPro" id="IPR009057">
    <property type="entry name" value="Homeodomain-like_sf"/>
</dbReference>
<keyword evidence="4" id="KW-0808">Transferase</keyword>
<dbReference type="InterPro" id="IPR005467">
    <property type="entry name" value="His_kinase_dom"/>
</dbReference>
<keyword evidence="3 12" id="KW-0597">Phosphoprotein</keyword>
<dbReference type="GO" id="GO:0005524">
    <property type="term" value="F:ATP binding"/>
    <property type="evidence" value="ECO:0007669"/>
    <property type="project" value="UniProtKB-KW"/>
</dbReference>
<dbReference type="InterPro" id="IPR011110">
    <property type="entry name" value="Reg_prop"/>
</dbReference>
<dbReference type="PROSITE" id="PS01124">
    <property type="entry name" value="HTH_ARAC_FAMILY_2"/>
    <property type="match status" value="1"/>
</dbReference>
<dbReference type="CDD" id="cd17574">
    <property type="entry name" value="REC_OmpR"/>
    <property type="match status" value="1"/>
</dbReference>
<dbReference type="EMBL" id="JAHESC010000050">
    <property type="protein sequence ID" value="MBT1689907.1"/>
    <property type="molecule type" value="Genomic_DNA"/>
</dbReference>
<dbReference type="InterPro" id="IPR003594">
    <property type="entry name" value="HATPase_dom"/>
</dbReference>
<keyword evidence="5" id="KW-0547">Nucleotide-binding</keyword>
<dbReference type="InterPro" id="IPR013783">
    <property type="entry name" value="Ig-like_fold"/>
</dbReference>
<name>A0AAP2DIB9_9BACT</name>
<keyword evidence="10" id="KW-0238">DNA-binding</keyword>
<dbReference type="InterPro" id="IPR018060">
    <property type="entry name" value="HTH_AraC"/>
</dbReference>
<dbReference type="InterPro" id="IPR003661">
    <property type="entry name" value="HisK_dim/P_dom"/>
</dbReference>
<dbReference type="GO" id="GO:0003700">
    <property type="term" value="F:DNA-binding transcription factor activity"/>
    <property type="evidence" value="ECO:0007669"/>
    <property type="project" value="InterPro"/>
</dbReference>
<dbReference type="InterPro" id="IPR001789">
    <property type="entry name" value="Sig_transdc_resp-reg_receiver"/>
</dbReference>
<dbReference type="InterPro" id="IPR036097">
    <property type="entry name" value="HisK_dim/P_sf"/>
</dbReference>
<evidence type="ECO:0000256" key="8">
    <source>
        <dbReference type="ARBA" id="ARBA00023012"/>
    </source>
</evidence>
<evidence type="ECO:0000256" key="5">
    <source>
        <dbReference type="ARBA" id="ARBA00022741"/>
    </source>
</evidence>
<dbReference type="Gene3D" id="2.130.10.10">
    <property type="entry name" value="YVTN repeat-like/Quinoprotein amine dehydrogenase"/>
    <property type="match status" value="3"/>
</dbReference>
<evidence type="ECO:0000256" key="6">
    <source>
        <dbReference type="ARBA" id="ARBA00022777"/>
    </source>
</evidence>
<protein>
    <recommendedName>
        <fullName evidence="2">histidine kinase</fullName>
        <ecNumber evidence="2">2.7.13.3</ecNumber>
    </recommendedName>
</protein>
<dbReference type="Pfam" id="PF00512">
    <property type="entry name" value="HisKA"/>
    <property type="match status" value="1"/>
</dbReference>
<evidence type="ECO:0000259" key="15">
    <source>
        <dbReference type="PROSITE" id="PS50110"/>
    </source>
</evidence>
<organism evidence="16 17">
    <name type="scientific">Dawidia soli</name>
    <dbReference type="NCBI Taxonomy" id="2782352"/>
    <lineage>
        <taxon>Bacteria</taxon>
        <taxon>Pseudomonadati</taxon>
        <taxon>Bacteroidota</taxon>
        <taxon>Cytophagia</taxon>
        <taxon>Cytophagales</taxon>
        <taxon>Chryseotaleaceae</taxon>
        <taxon>Dawidia</taxon>
    </lineage>
</organism>
<reference evidence="16 17" key="1">
    <citation type="submission" date="2021-05" db="EMBL/GenBank/DDBJ databases">
        <title>A Polyphasic approach of four new species of the genus Ohtaekwangia: Ohtaekwangia histidinii sp. nov., Ohtaekwangia cretensis sp. nov., Ohtaekwangia indiensis sp. nov., Ohtaekwangia reichenbachii sp. nov. from diverse environment.</title>
        <authorList>
            <person name="Octaviana S."/>
        </authorList>
    </citation>
    <scope>NUCLEOTIDE SEQUENCE [LARGE SCALE GENOMIC DNA]</scope>
    <source>
        <strain evidence="16 17">PWU37</strain>
    </source>
</reference>
<dbReference type="GO" id="GO:0043565">
    <property type="term" value="F:sequence-specific DNA binding"/>
    <property type="evidence" value="ECO:0007669"/>
    <property type="project" value="InterPro"/>
</dbReference>
<comment type="caution">
    <text evidence="16">The sequence shown here is derived from an EMBL/GenBank/DDBJ whole genome shotgun (WGS) entry which is preliminary data.</text>
</comment>
<dbReference type="SMART" id="SM00448">
    <property type="entry name" value="REC"/>
    <property type="match status" value="1"/>
</dbReference>
<dbReference type="SUPFAM" id="SSF47384">
    <property type="entry name" value="Homodimeric domain of signal transducing histidine kinase"/>
    <property type="match status" value="1"/>
</dbReference>
<evidence type="ECO:0000259" key="13">
    <source>
        <dbReference type="PROSITE" id="PS01124"/>
    </source>
</evidence>
<dbReference type="Gene3D" id="2.60.40.10">
    <property type="entry name" value="Immunoglobulins"/>
    <property type="match status" value="1"/>
</dbReference>
<dbReference type="CDD" id="cd00146">
    <property type="entry name" value="PKD"/>
    <property type="match status" value="1"/>
</dbReference>
<dbReference type="SUPFAM" id="SSF63829">
    <property type="entry name" value="Calcium-dependent phosphotriesterase"/>
    <property type="match status" value="2"/>
</dbReference>
<dbReference type="SUPFAM" id="SSF55874">
    <property type="entry name" value="ATPase domain of HSP90 chaperone/DNA topoisomerase II/histidine kinase"/>
    <property type="match status" value="1"/>
</dbReference>
<dbReference type="InterPro" id="IPR011044">
    <property type="entry name" value="Quino_amine_DH_bsu"/>
</dbReference>
<keyword evidence="17" id="KW-1185">Reference proteome</keyword>
<feature type="domain" description="Histidine kinase" evidence="14">
    <location>
        <begin position="839"/>
        <end position="1059"/>
    </location>
</feature>
<dbReference type="EC" id="2.7.13.3" evidence="2"/>
<sequence>MHVDVNQGLSHNEVLCFYKDRQGFLWVGTAFGISRYDGYGFKVFQHDARDSTTIATNLIQRIVEVPGGRLGVVTADTFNVYDPAKEHFVTNADAFFQAYRLPRNRLRDVVKDATGNFWFIHTSAGLVRYDTTTRQSLSLRHVPGDTTTIASDSVTSFLQDAAGRYWVMHANGTLERIVLRRDGCRVDYRNKTLRGARLDYHMVADPEGDLWIFAQDEARGVYHFQPTSGTLQHYTATGPEPRLSTNLVRALTLDDRGRIWIGTDHGGINILDKKNRTVQTIVNHEDDPKSLRQNSINALYRDDQGIIWIGTYKRGISYYHKNLLRFPRYGYMGNSPGALPFSDVNRFVEDDRGNLWIGTNGGGLIYFNRTTGGYTTYKNIPGDPRSLSNNVIVSLCIDHRKTLWIGTYLGGLNSFDGTRFTRYTHNPADPSSLAAASVWEIFEDSRQRLWIGTLNGGLDLLDTRTNTFAHYKTSDPQAIHSDYIAAITEDREGNVWIGTSLGIDVLSRERGRFIHYENEKNNPGSLSNNNVYDIREDAAGRIWVGTAGGLNLYDKKSRTFRAFTVSDGLPHNAVLTLLEDDQGHLWMSTPNGLSQLELGQSPGGKARYTFRNYGEAEGLQAKQFNENAALKTRRGELVFGGASGFNIFKPGQLGRNTTPPRVVLTDFQLFNKSIRPDESVDGTILLPASITESEAIVLPPDKNVFSIEFAALNFFHPENNTYLYTLEGFDNGWLPADSRSRRVTFTNLDPGEYTFRVKAANNDGVWNEQGARLRITVLPPFWKTRTALLLYFLFIIAALLVTRKLIQQREQMKFMIEQERQEANRMHELDMMKLKFFTNVSHEFRTPLTLILTPLEKMLRQATEPAQRQQFQVIQRNARRLLSLVNQLLDFRKLEVQEVKFNPSEGDIVAFIRDTVYSFSDLSEKKDIRLDFHTGVAALETIFDQDKLEKILFNLLSNAFKFTPEHGAVTVTVALQPGEGAGRLIIRVQDTGIGIPADKQEKIFERFFQHDLPKSIVNQGSGIGLSITREFVKIHGGTIAVQSEPGVGSTFTVTLPLHEVTSGAAESVQPGVNEQIEEVVGQPALAEIGESAGKKPVLLLVEDNEDFRFYLKDNLRLDYQVLEARNGREGWKKVQEQLPDLVVSDIMMPEMNGIELCRNIKTDQRVSHTPVILLTARAAEEQKLEGFQTGADDYITKPFNFEILASRIRNLIARREKFHQAFPRQLDVRASELQITPLDEKFIQNAIKCVEDNIASPEFSVEDLSRQLGISRAHFYKKILALTGKSPLEFIRTIRLQQAAQLLEKSQLTVAEVAYRVGFNNPKYFARYFKEQYDVLPSAYAAGKRKGSA</sequence>
<dbReference type="Gene3D" id="1.10.287.130">
    <property type="match status" value="1"/>
</dbReference>
<dbReference type="Proteomes" id="UP001319180">
    <property type="component" value="Unassembled WGS sequence"/>
</dbReference>
<feature type="modified residue" description="4-aspartylphosphate" evidence="12">
    <location>
        <position position="1145"/>
    </location>
</feature>
<evidence type="ECO:0000256" key="11">
    <source>
        <dbReference type="ARBA" id="ARBA00023163"/>
    </source>
</evidence>
<dbReference type="PANTHER" id="PTHR43547:SF2">
    <property type="entry name" value="HYBRID SIGNAL TRANSDUCTION HISTIDINE KINASE C"/>
    <property type="match status" value="1"/>
</dbReference>
<evidence type="ECO:0000259" key="14">
    <source>
        <dbReference type="PROSITE" id="PS50109"/>
    </source>
</evidence>
<dbReference type="InterPro" id="IPR011006">
    <property type="entry name" value="CheY-like_superfamily"/>
</dbReference>
<dbReference type="Pfam" id="PF00072">
    <property type="entry name" value="Response_reg"/>
    <property type="match status" value="1"/>
</dbReference>
<dbReference type="PROSITE" id="PS00041">
    <property type="entry name" value="HTH_ARAC_FAMILY_1"/>
    <property type="match status" value="1"/>
</dbReference>
<dbReference type="Gene3D" id="3.40.50.2300">
    <property type="match status" value="1"/>
</dbReference>
<dbReference type="PROSITE" id="PS50110">
    <property type="entry name" value="RESPONSE_REGULATORY"/>
    <property type="match status" value="1"/>
</dbReference>
<dbReference type="SMART" id="SM00388">
    <property type="entry name" value="HisKA"/>
    <property type="match status" value="1"/>
</dbReference>
<dbReference type="SMART" id="SM00387">
    <property type="entry name" value="HATPase_c"/>
    <property type="match status" value="1"/>
</dbReference>
<keyword evidence="7" id="KW-0067">ATP-binding</keyword>
<feature type="domain" description="HTH araC/xylS-type" evidence="13">
    <location>
        <begin position="1244"/>
        <end position="1343"/>
    </location>
</feature>
<dbReference type="Pfam" id="PF07495">
    <property type="entry name" value="Y_Y_Y"/>
    <property type="match status" value="1"/>
</dbReference>
<keyword evidence="11" id="KW-0804">Transcription</keyword>
<evidence type="ECO:0000256" key="3">
    <source>
        <dbReference type="ARBA" id="ARBA00022553"/>
    </source>
</evidence>
<evidence type="ECO:0000256" key="10">
    <source>
        <dbReference type="ARBA" id="ARBA00023125"/>
    </source>
</evidence>
<keyword evidence="9" id="KW-0805">Transcription regulation</keyword>
<dbReference type="CDD" id="cd16922">
    <property type="entry name" value="HATPase_EvgS-ArcB-TorS-like"/>
    <property type="match status" value="1"/>
</dbReference>
<evidence type="ECO:0000256" key="2">
    <source>
        <dbReference type="ARBA" id="ARBA00012438"/>
    </source>
</evidence>
<dbReference type="Pfam" id="PF02518">
    <property type="entry name" value="HATPase_c"/>
    <property type="match status" value="1"/>
</dbReference>
<evidence type="ECO:0000256" key="12">
    <source>
        <dbReference type="PROSITE-ProRule" id="PRU00169"/>
    </source>
</evidence>
<gene>
    <name evidence="16" type="ORF">KK078_25315</name>
</gene>